<dbReference type="InterPro" id="IPR037523">
    <property type="entry name" value="VOC_core"/>
</dbReference>
<keyword evidence="4" id="KW-1185">Reference proteome</keyword>
<dbReference type="Pfam" id="PF13669">
    <property type="entry name" value="Glyoxalase_4"/>
    <property type="match status" value="1"/>
</dbReference>
<dbReference type="InterPro" id="IPR051785">
    <property type="entry name" value="MMCE/EMCE_epimerase"/>
</dbReference>
<dbReference type="InterPro" id="IPR029068">
    <property type="entry name" value="Glyas_Bleomycin-R_OHBP_Dase"/>
</dbReference>
<gene>
    <name evidence="3" type="ORF">SAMN04487948_1256</name>
</gene>
<dbReference type="OrthoDB" id="6161at2157"/>
<dbReference type="PROSITE" id="PS51819">
    <property type="entry name" value="VOC"/>
    <property type="match status" value="1"/>
</dbReference>
<evidence type="ECO:0000313" key="3">
    <source>
        <dbReference type="EMBL" id="SEP23689.1"/>
    </source>
</evidence>
<reference evidence="4" key="1">
    <citation type="submission" date="2016-10" db="EMBL/GenBank/DDBJ databases">
        <authorList>
            <person name="Varghese N."/>
            <person name="Submissions S."/>
        </authorList>
    </citation>
    <scope>NUCLEOTIDE SEQUENCE [LARGE SCALE GENOMIC DNA]</scope>
    <source>
        <strain evidence="4">CGMCC 1.10121</strain>
    </source>
</reference>
<name>A0A1H8W7V9_9EURY</name>
<dbReference type="GO" id="GO:0046872">
    <property type="term" value="F:metal ion binding"/>
    <property type="evidence" value="ECO:0007669"/>
    <property type="project" value="UniProtKB-KW"/>
</dbReference>
<evidence type="ECO:0000313" key="4">
    <source>
        <dbReference type="Proteomes" id="UP000199126"/>
    </source>
</evidence>
<dbReference type="GO" id="GO:0004493">
    <property type="term" value="F:methylmalonyl-CoA epimerase activity"/>
    <property type="evidence" value="ECO:0007669"/>
    <property type="project" value="TreeGrafter"/>
</dbReference>
<sequence length="161" mass="17212">MSTHDTPIRVDHVGIAVESVPEAEAVLSVLGAVKRHEEPSPDGSFTWGTYELGGASRLELVSPREGGEESFLTDFLAEHGPGVHHVTLEVADLGAVVEALEAADVRVVDVTERDDWTEAFVSPRNPTGVLFQLMEYHEGYAARHGGPAAAYVGGVPLEGER</sequence>
<feature type="domain" description="VOC" evidence="2">
    <location>
        <begin position="9"/>
        <end position="136"/>
    </location>
</feature>
<organism evidence="3 4">
    <name type="scientific">Halogranum amylolyticum</name>
    <dbReference type="NCBI Taxonomy" id="660520"/>
    <lineage>
        <taxon>Archaea</taxon>
        <taxon>Methanobacteriati</taxon>
        <taxon>Methanobacteriota</taxon>
        <taxon>Stenosarchaea group</taxon>
        <taxon>Halobacteria</taxon>
        <taxon>Halobacteriales</taxon>
        <taxon>Haloferacaceae</taxon>
    </lineage>
</organism>
<dbReference type="Proteomes" id="UP000199126">
    <property type="component" value="Unassembled WGS sequence"/>
</dbReference>
<dbReference type="Gene3D" id="3.10.180.10">
    <property type="entry name" value="2,3-Dihydroxybiphenyl 1,2-Dioxygenase, domain 1"/>
    <property type="match status" value="1"/>
</dbReference>
<dbReference type="GO" id="GO:0046491">
    <property type="term" value="P:L-methylmalonyl-CoA metabolic process"/>
    <property type="evidence" value="ECO:0007669"/>
    <property type="project" value="TreeGrafter"/>
</dbReference>
<dbReference type="RefSeq" id="WP_089827643.1">
    <property type="nucleotide sequence ID" value="NZ_FODV01000025.1"/>
</dbReference>
<accession>A0A1H8W7V9</accession>
<keyword evidence="1" id="KW-0479">Metal-binding</keyword>
<protein>
    <submittedName>
        <fullName evidence="3">Methylmalonyl-CoA/ethylmalonyl-CoA epimerase</fullName>
    </submittedName>
</protein>
<dbReference type="AlphaFoldDB" id="A0A1H8W7V9"/>
<proteinExistence type="predicted"/>
<dbReference type="PANTHER" id="PTHR43048:SF3">
    <property type="entry name" value="METHYLMALONYL-COA EPIMERASE, MITOCHONDRIAL"/>
    <property type="match status" value="1"/>
</dbReference>
<dbReference type="PANTHER" id="PTHR43048">
    <property type="entry name" value="METHYLMALONYL-COA EPIMERASE"/>
    <property type="match status" value="1"/>
</dbReference>
<evidence type="ECO:0000256" key="1">
    <source>
        <dbReference type="ARBA" id="ARBA00022723"/>
    </source>
</evidence>
<dbReference type="SUPFAM" id="SSF54593">
    <property type="entry name" value="Glyoxalase/Bleomycin resistance protein/Dihydroxybiphenyl dioxygenase"/>
    <property type="match status" value="1"/>
</dbReference>
<evidence type="ECO:0000259" key="2">
    <source>
        <dbReference type="PROSITE" id="PS51819"/>
    </source>
</evidence>
<dbReference type="EMBL" id="FODV01000025">
    <property type="protein sequence ID" value="SEP23689.1"/>
    <property type="molecule type" value="Genomic_DNA"/>
</dbReference>